<feature type="compositionally biased region" description="Polar residues" evidence="1">
    <location>
        <begin position="407"/>
        <end position="427"/>
    </location>
</feature>
<dbReference type="Proteomes" id="UP000019377">
    <property type="component" value="Unassembled WGS sequence"/>
</dbReference>
<feature type="compositionally biased region" description="Polar residues" evidence="1">
    <location>
        <begin position="210"/>
        <end position="223"/>
    </location>
</feature>
<reference evidence="4" key="1">
    <citation type="journal article" date="2013" name="Genome Announc.">
        <title>Draft genome sequence of Pseudozyma brasiliensis sp. nov. strain GHG001, a high producer of endo-1,4-xylanase isolated from an insect pest of sugarcane.</title>
        <authorList>
            <person name="Oliveira J.V.D.C."/>
            <person name="dos Santos R.A.C."/>
            <person name="Borges T.A."/>
            <person name="Riano-Pachon D.M."/>
            <person name="Goldman G.H."/>
        </authorList>
    </citation>
    <scope>NUCLEOTIDE SEQUENCE [LARGE SCALE GENOMIC DNA]</scope>
    <source>
        <strain evidence="4">GHG001</strain>
    </source>
</reference>
<feature type="compositionally biased region" description="Polar residues" evidence="1">
    <location>
        <begin position="190"/>
        <end position="200"/>
    </location>
</feature>
<feature type="compositionally biased region" description="Polar residues" evidence="1">
    <location>
        <begin position="435"/>
        <end position="446"/>
    </location>
</feature>
<feature type="region of interest" description="Disordered" evidence="1">
    <location>
        <begin position="102"/>
        <end position="126"/>
    </location>
</feature>
<proteinExistence type="predicted"/>
<feature type="compositionally biased region" description="Polar residues" evidence="1">
    <location>
        <begin position="60"/>
        <end position="72"/>
    </location>
</feature>
<feature type="compositionally biased region" description="Polar residues" evidence="1">
    <location>
        <begin position="22"/>
        <end position="35"/>
    </location>
</feature>
<feature type="compositionally biased region" description="Basic and acidic residues" evidence="1">
    <location>
        <begin position="102"/>
        <end position="112"/>
    </location>
</feature>
<gene>
    <name evidence="3" type="ORF">PSEUBRA_SCAF12g01735</name>
</gene>
<feature type="region of interest" description="Disordered" evidence="1">
    <location>
        <begin position="407"/>
        <end position="493"/>
    </location>
</feature>
<dbReference type="SMART" id="SM00285">
    <property type="entry name" value="PBD"/>
    <property type="match status" value="1"/>
</dbReference>
<dbReference type="InterPro" id="IPR036936">
    <property type="entry name" value="CRIB_dom_sf"/>
</dbReference>
<dbReference type="HOGENOM" id="CLU_553335_0_0_1"/>
<feature type="compositionally biased region" description="Basic and acidic residues" evidence="1">
    <location>
        <begin position="456"/>
        <end position="468"/>
    </location>
</feature>
<name>V5EZ37_KALBG</name>
<dbReference type="AlphaFoldDB" id="V5EZ37"/>
<accession>V5EZ37</accession>
<feature type="region of interest" description="Disordered" evidence="1">
    <location>
        <begin position="365"/>
        <end position="385"/>
    </location>
</feature>
<feature type="region of interest" description="Disordered" evidence="1">
    <location>
        <begin position="1"/>
        <end position="43"/>
    </location>
</feature>
<dbReference type="STRING" id="1365824.V5EZ37"/>
<feature type="region of interest" description="Disordered" evidence="1">
    <location>
        <begin position="60"/>
        <end position="87"/>
    </location>
</feature>
<dbReference type="EMBL" id="KI545854">
    <property type="protein sequence ID" value="EST09123.1"/>
    <property type="molecule type" value="Genomic_DNA"/>
</dbReference>
<dbReference type="Pfam" id="PF00786">
    <property type="entry name" value="PBD"/>
    <property type="match status" value="1"/>
</dbReference>
<dbReference type="InterPro" id="IPR000095">
    <property type="entry name" value="CRIB_dom"/>
</dbReference>
<protein>
    <recommendedName>
        <fullName evidence="2">CRIB domain-containing protein</fullName>
    </recommendedName>
</protein>
<dbReference type="eggNOG" id="KOG0578">
    <property type="taxonomic scope" value="Eukaryota"/>
</dbReference>
<evidence type="ECO:0000256" key="1">
    <source>
        <dbReference type="SAM" id="MobiDB-lite"/>
    </source>
</evidence>
<evidence type="ECO:0000259" key="2">
    <source>
        <dbReference type="SMART" id="SM00285"/>
    </source>
</evidence>
<evidence type="ECO:0000313" key="3">
    <source>
        <dbReference type="EMBL" id="EST09123.1"/>
    </source>
</evidence>
<feature type="domain" description="CRIB" evidence="2">
    <location>
        <begin position="241"/>
        <end position="274"/>
    </location>
</feature>
<feature type="region of interest" description="Disordered" evidence="1">
    <location>
        <begin position="158"/>
        <end position="223"/>
    </location>
</feature>
<organism evidence="3 4">
    <name type="scientific">Kalmanozyma brasiliensis (strain GHG001)</name>
    <name type="common">Yeast</name>
    <name type="synonym">Pseudozyma brasiliensis</name>
    <dbReference type="NCBI Taxonomy" id="1365824"/>
    <lineage>
        <taxon>Eukaryota</taxon>
        <taxon>Fungi</taxon>
        <taxon>Dikarya</taxon>
        <taxon>Basidiomycota</taxon>
        <taxon>Ustilaginomycotina</taxon>
        <taxon>Ustilaginomycetes</taxon>
        <taxon>Ustilaginales</taxon>
        <taxon>Ustilaginaceae</taxon>
        <taxon>Kalmanozyma</taxon>
    </lineage>
</organism>
<dbReference type="Gene3D" id="3.90.810.10">
    <property type="entry name" value="CRIB domain"/>
    <property type="match status" value="1"/>
</dbReference>
<evidence type="ECO:0000313" key="4">
    <source>
        <dbReference type="Proteomes" id="UP000019377"/>
    </source>
</evidence>
<sequence>MASDHDDRSNTSLRTPLFRRPSNVSPSSSQFTSQLDSKHAYLSPEERRYHAEAAWSDASISPLSSNAVSPNVNYDRELPQLPPDALGEINTNRLASRDLPRTDDEVGFRHVPEYGPSSPSNFKSDMSSKSSAALRFASASTSAAVSAAGVGLKKLGKKASAARLRRANTSQGAAERDASYAAMRDAYSPHSATCETPSDDSWTRPGFTVASGSQHPRSHSRNPSNAEAALYAFVDHADPAIGLPYDVAHNVHVDIGPQGYTGLPASWASILLSEGMDNRDVHADPSAAARLIMDKTEFYVQRAVHSGGDADDTRRVLSQRLAQDPVLSAAVASNAHLWPAGARRGSDHSRASTSYSSVLEAGWDLSAPRKTPSSDEASSLPSKSPLLPDFAAEDYDDWATSLLSSIPSAANDKQSNPAKGSQKSTEPVSRRQDGLSAQQGEESSLNGLGIGMSAHDTPKYTVQRDRVPSHATPKASQRMRAAIGMDPGSDREA</sequence>
<feature type="compositionally biased region" description="Low complexity" evidence="1">
    <location>
        <begin position="117"/>
        <end position="126"/>
    </location>
</feature>
<keyword evidence="4" id="KW-1185">Reference proteome</keyword>